<accession>D0WFZ4</accession>
<dbReference type="GO" id="GO:0031564">
    <property type="term" value="P:transcription antitermination"/>
    <property type="evidence" value="ECO:0007669"/>
    <property type="project" value="UniProtKB-KW"/>
</dbReference>
<evidence type="ECO:0000256" key="7">
    <source>
        <dbReference type="SAM" id="MobiDB-lite"/>
    </source>
</evidence>
<dbReference type="InterPro" id="IPR006027">
    <property type="entry name" value="NusB_RsmB_TIM44"/>
</dbReference>
<dbReference type="GO" id="GO:0006353">
    <property type="term" value="P:DNA-templated transcription termination"/>
    <property type="evidence" value="ECO:0007669"/>
    <property type="project" value="UniProtKB-UniRule"/>
</dbReference>
<dbReference type="SUPFAM" id="SSF48013">
    <property type="entry name" value="NusB-like"/>
    <property type="match status" value="1"/>
</dbReference>
<proteinExistence type="inferred from homology"/>
<evidence type="ECO:0000256" key="6">
    <source>
        <dbReference type="HAMAP-Rule" id="MF_00073"/>
    </source>
</evidence>
<reference evidence="9" key="1">
    <citation type="submission" date="2009-10" db="EMBL/GenBank/DDBJ databases">
        <authorList>
            <person name="Weinstock G."/>
            <person name="Sodergren E."/>
            <person name="Clifton S."/>
            <person name="Fulton L."/>
            <person name="Fulton B."/>
            <person name="Courtney L."/>
            <person name="Fronick C."/>
            <person name="Harrison M."/>
            <person name="Strong C."/>
            <person name="Farmer C."/>
            <person name="Delahaunty K."/>
            <person name="Markovic C."/>
            <person name="Hall O."/>
            <person name="Minx P."/>
            <person name="Tomlinson C."/>
            <person name="Mitreva M."/>
            <person name="Nelson J."/>
            <person name="Hou S."/>
            <person name="Wollam A."/>
            <person name="Pepin K.H."/>
            <person name="Johnson M."/>
            <person name="Bhonagiri V."/>
            <person name="Nash W.E."/>
            <person name="Warren W."/>
            <person name="Chinwalla A."/>
            <person name="Mardis E.R."/>
            <person name="Wilson R.K."/>
        </authorList>
    </citation>
    <scope>NUCLEOTIDE SEQUENCE [LARGE SCALE GENOMIC DNA]</scope>
    <source>
        <strain evidence="9">ATCC 700122</strain>
    </source>
</reference>
<keyword evidence="10" id="KW-1185">Reference proteome</keyword>
<dbReference type="EMBL" id="ACUX02000006">
    <property type="protein sequence ID" value="EEZ61407.1"/>
    <property type="molecule type" value="Genomic_DNA"/>
</dbReference>
<dbReference type="Pfam" id="PF01029">
    <property type="entry name" value="NusB"/>
    <property type="match status" value="1"/>
</dbReference>
<dbReference type="AlphaFoldDB" id="D0WFZ4"/>
<sequence>MGKAKRQEHTFGRRSAASVLYQSEIIGKPVDRILEEGDIPEEAGLNEYGRLLLLGFSAHRAEIDRIISERSANWAVNRMPMVDRELLRITVYEMKYVDAVPIPVSINEAVEIAKEFGGDDSYRFINGLLGRVARDLDEQASGSGSDSDAASAPDDAASAEPAESPAADGSEDAVESEPIETVKGTAATAEPEVSAAFVADGAAPAAPEVAAVALSVED</sequence>
<evidence type="ECO:0000256" key="5">
    <source>
        <dbReference type="ARBA" id="ARBA00023163"/>
    </source>
</evidence>
<gene>
    <name evidence="6 9" type="primary">nusB</name>
    <name evidence="9" type="ORF">HMPREF0762_00744</name>
</gene>
<feature type="region of interest" description="Disordered" evidence="7">
    <location>
        <begin position="137"/>
        <end position="187"/>
    </location>
</feature>
<dbReference type="InterPro" id="IPR011605">
    <property type="entry name" value="NusB_fam"/>
</dbReference>
<feature type="compositionally biased region" description="Acidic residues" evidence="7">
    <location>
        <begin position="169"/>
        <end position="178"/>
    </location>
</feature>
<dbReference type="HAMAP" id="MF_00073">
    <property type="entry name" value="NusB"/>
    <property type="match status" value="1"/>
</dbReference>
<evidence type="ECO:0000259" key="8">
    <source>
        <dbReference type="Pfam" id="PF01029"/>
    </source>
</evidence>
<evidence type="ECO:0000313" key="10">
    <source>
        <dbReference type="Proteomes" id="UP000006001"/>
    </source>
</evidence>
<comment type="caution">
    <text evidence="9">The sequence shown here is derived from an EMBL/GenBank/DDBJ whole genome shotgun (WGS) entry which is preliminary data.</text>
</comment>
<dbReference type="NCBIfam" id="TIGR01951">
    <property type="entry name" value="nusB"/>
    <property type="match status" value="1"/>
</dbReference>
<comment type="function">
    <text evidence="6">Involved in transcription antitermination. Required for transcription of ribosomal RNA (rRNA) genes. Binds specifically to the boxA antiterminator sequence of the ribosomal RNA (rrn) operons.</text>
</comment>
<dbReference type="PANTHER" id="PTHR11078">
    <property type="entry name" value="N UTILIZATION SUBSTANCE PROTEIN B-RELATED"/>
    <property type="match status" value="1"/>
</dbReference>
<keyword evidence="4 6" id="KW-0805">Transcription regulation</keyword>
<dbReference type="STRING" id="649764.HMPREF0762_00744"/>
<protein>
    <recommendedName>
        <fullName evidence="6">Transcription antitermination protein NusB</fullName>
    </recommendedName>
    <alternativeName>
        <fullName evidence="6">Antitermination factor NusB</fullName>
    </alternativeName>
</protein>
<dbReference type="GO" id="GO:0005829">
    <property type="term" value="C:cytosol"/>
    <property type="evidence" value="ECO:0007669"/>
    <property type="project" value="TreeGrafter"/>
</dbReference>
<keyword evidence="3 6" id="KW-0694">RNA-binding</keyword>
<dbReference type="OrthoDB" id="3528057at2"/>
<dbReference type="Gene3D" id="1.10.940.10">
    <property type="entry name" value="NusB-like"/>
    <property type="match status" value="1"/>
</dbReference>
<dbReference type="InterPro" id="IPR035926">
    <property type="entry name" value="NusB-like_sf"/>
</dbReference>
<dbReference type="GeneID" id="85007335"/>
<dbReference type="PANTHER" id="PTHR11078:SF3">
    <property type="entry name" value="ANTITERMINATION NUSB DOMAIN-CONTAINING PROTEIN"/>
    <property type="match status" value="1"/>
</dbReference>
<dbReference type="HOGENOM" id="CLU_087843_2_1_11"/>
<dbReference type="Proteomes" id="UP000006001">
    <property type="component" value="Unassembled WGS sequence"/>
</dbReference>
<feature type="domain" description="NusB/RsmB/TIM44" evidence="8">
    <location>
        <begin position="13"/>
        <end position="134"/>
    </location>
</feature>
<dbReference type="GO" id="GO:0003723">
    <property type="term" value="F:RNA binding"/>
    <property type="evidence" value="ECO:0007669"/>
    <property type="project" value="UniProtKB-UniRule"/>
</dbReference>
<feature type="compositionally biased region" description="Low complexity" evidence="7">
    <location>
        <begin position="140"/>
        <end position="168"/>
    </location>
</feature>
<evidence type="ECO:0000313" key="9">
    <source>
        <dbReference type="EMBL" id="EEZ61407.1"/>
    </source>
</evidence>
<keyword evidence="2 6" id="KW-0889">Transcription antitermination</keyword>
<evidence type="ECO:0000256" key="3">
    <source>
        <dbReference type="ARBA" id="ARBA00022884"/>
    </source>
</evidence>
<organism evidence="9 10">
    <name type="scientific">Slackia exigua (strain ATCC 700122 / DSM 15923 / CIP 105133 / JCM 11022 / KCTC 5966 / S-7)</name>
    <dbReference type="NCBI Taxonomy" id="649764"/>
    <lineage>
        <taxon>Bacteria</taxon>
        <taxon>Bacillati</taxon>
        <taxon>Actinomycetota</taxon>
        <taxon>Coriobacteriia</taxon>
        <taxon>Eggerthellales</taxon>
        <taxon>Eggerthellaceae</taxon>
        <taxon>Slackia</taxon>
    </lineage>
</organism>
<evidence type="ECO:0000256" key="2">
    <source>
        <dbReference type="ARBA" id="ARBA00022814"/>
    </source>
</evidence>
<name>D0WFZ4_SLAES</name>
<dbReference type="eggNOG" id="COG0781">
    <property type="taxonomic scope" value="Bacteria"/>
</dbReference>
<evidence type="ECO:0000256" key="1">
    <source>
        <dbReference type="ARBA" id="ARBA00005952"/>
    </source>
</evidence>
<evidence type="ECO:0000256" key="4">
    <source>
        <dbReference type="ARBA" id="ARBA00023015"/>
    </source>
</evidence>
<comment type="similarity">
    <text evidence="1 6">Belongs to the NusB family.</text>
</comment>
<dbReference type="RefSeq" id="WP_006361995.1">
    <property type="nucleotide sequence ID" value="NZ_GG700630.1"/>
</dbReference>
<keyword evidence="5 6" id="KW-0804">Transcription</keyword>